<feature type="compositionally biased region" description="Polar residues" evidence="1">
    <location>
        <begin position="68"/>
        <end position="77"/>
    </location>
</feature>
<dbReference type="CDD" id="cd06222">
    <property type="entry name" value="RNase_H_like"/>
    <property type="match status" value="1"/>
</dbReference>
<dbReference type="Pfam" id="PF13456">
    <property type="entry name" value="RVT_3"/>
    <property type="match status" value="1"/>
</dbReference>
<keyword evidence="4" id="KW-1185">Reference proteome</keyword>
<accession>A0A445JMD8</accession>
<proteinExistence type="predicted"/>
<dbReference type="EMBL" id="QZWG01000008">
    <property type="protein sequence ID" value="RZB99601.1"/>
    <property type="molecule type" value="Genomic_DNA"/>
</dbReference>
<dbReference type="GO" id="GO:0003676">
    <property type="term" value="F:nucleic acid binding"/>
    <property type="evidence" value="ECO:0007669"/>
    <property type="project" value="InterPro"/>
</dbReference>
<reference evidence="3 4" key="1">
    <citation type="submission" date="2018-09" db="EMBL/GenBank/DDBJ databases">
        <title>A high-quality reference genome of wild soybean provides a powerful tool to mine soybean genomes.</title>
        <authorList>
            <person name="Xie M."/>
            <person name="Chung C.Y.L."/>
            <person name="Li M.-W."/>
            <person name="Wong F.-L."/>
            <person name="Chan T.-F."/>
            <person name="Lam H.-M."/>
        </authorList>
    </citation>
    <scope>NUCLEOTIDE SEQUENCE [LARGE SCALE GENOMIC DNA]</scope>
    <source>
        <strain evidence="4">cv. W05</strain>
        <tissue evidence="3">Hypocotyl of etiolated seedlings</tissue>
    </source>
</reference>
<comment type="caution">
    <text evidence="3">The sequence shown here is derived from an EMBL/GenBank/DDBJ whole genome shotgun (WGS) entry which is preliminary data.</text>
</comment>
<feature type="domain" description="RNase H type-1" evidence="2">
    <location>
        <begin position="112"/>
        <end position="224"/>
    </location>
</feature>
<protein>
    <recommendedName>
        <fullName evidence="2">RNase H type-1 domain-containing protein</fullName>
    </recommendedName>
</protein>
<evidence type="ECO:0000256" key="1">
    <source>
        <dbReference type="SAM" id="MobiDB-lite"/>
    </source>
</evidence>
<evidence type="ECO:0000313" key="3">
    <source>
        <dbReference type="EMBL" id="RZB99601.1"/>
    </source>
</evidence>
<dbReference type="Gene3D" id="3.30.420.10">
    <property type="entry name" value="Ribonuclease H-like superfamily/Ribonuclease H"/>
    <property type="match status" value="1"/>
</dbReference>
<dbReference type="InterPro" id="IPR036397">
    <property type="entry name" value="RNaseH_sf"/>
</dbReference>
<dbReference type="PANTHER" id="PTHR47723">
    <property type="entry name" value="OS05G0353850 PROTEIN"/>
    <property type="match status" value="1"/>
</dbReference>
<dbReference type="GO" id="GO:0004523">
    <property type="term" value="F:RNA-DNA hybrid ribonuclease activity"/>
    <property type="evidence" value="ECO:0007669"/>
    <property type="project" value="InterPro"/>
</dbReference>
<gene>
    <name evidence="3" type="ORF">D0Y65_022143</name>
</gene>
<evidence type="ECO:0000259" key="2">
    <source>
        <dbReference type="Pfam" id="PF13456"/>
    </source>
</evidence>
<dbReference type="SUPFAM" id="SSF53098">
    <property type="entry name" value="Ribonuclease H-like"/>
    <property type="match status" value="1"/>
</dbReference>
<dbReference type="PANTHER" id="PTHR47723:SF19">
    <property type="entry name" value="POLYNUCLEOTIDYL TRANSFERASE, RIBONUCLEASE H-LIKE SUPERFAMILY PROTEIN"/>
    <property type="match status" value="1"/>
</dbReference>
<feature type="non-terminal residue" evidence="3">
    <location>
        <position position="1"/>
    </location>
</feature>
<dbReference type="InterPro" id="IPR044730">
    <property type="entry name" value="RNase_H-like_dom_plant"/>
</dbReference>
<dbReference type="Proteomes" id="UP000289340">
    <property type="component" value="Chromosome 8"/>
</dbReference>
<name>A0A445JMD8_GLYSO</name>
<evidence type="ECO:0000313" key="4">
    <source>
        <dbReference type="Proteomes" id="UP000289340"/>
    </source>
</evidence>
<dbReference type="InterPro" id="IPR053151">
    <property type="entry name" value="RNase_H-like"/>
</dbReference>
<dbReference type="InterPro" id="IPR012337">
    <property type="entry name" value="RNaseH-like_sf"/>
</dbReference>
<dbReference type="InterPro" id="IPR002156">
    <property type="entry name" value="RNaseH_domain"/>
</dbReference>
<sequence length="230" mass="24738">ACILSRHGLSGIPQTSDCANTLTSINATNPKEFQTQLINQDAPQINPSEVKASEPEAIENPKNPGDPPTSQNTTTGSACSIQSAHINDDATMTDVTPSKDPDPTIWWDVSKDGSYKALQHLTSSSAVFRDSTGSWCFGFALNLGNLSCGSLDSAKPCSHWFIVVLWSVITALKLAKEKGVSQLWIETDCTPVMDCILNKRVQKGVPFAPLVESILELMTNFDGSSLPLLS</sequence>
<feature type="region of interest" description="Disordered" evidence="1">
    <location>
        <begin position="48"/>
        <end position="77"/>
    </location>
</feature>
<organism evidence="3 4">
    <name type="scientific">Glycine soja</name>
    <name type="common">Wild soybean</name>
    <dbReference type="NCBI Taxonomy" id="3848"/>
    <lineage>
        <taxon>Eukaryota</taxon>
        <taxon>Viridiplantae</taxon>
        <taxon>Streptophyta</taxon>
        <taxon>Embryophyta</taxon>
        <taxon>Tracheophyta</taxon>
        <taxon>Spermatophyta</taxon>
        <taxon>Magnoliopsida</taxon>
        <taxon>eudicotyledons</taxon>
        <taxon>Gunneridae</taxon>
        <taxon>Pentapetalae</taxon>
        <taxon>rosids</taxon>
        <taxon>fabids</taxon>
        <taxon>Fabales</taxon>
        <taxon>Fabaceae</taxon>
        <taxon>Papilionoideae</taxon>
        <taxon>50 kb inversion clade</taxon>
        <taxon>NPAAA clade</taxon>
        <taxon>indigoferoid/millettioid clade</taxon>
        <taxon>Phaseoleae</taxon>
        <taxon>Glycine</taxon>
        <taxon>Glycine subgen. Soja</taxon>
    </lineage>
</organism>
<dbReference type="AlphaFoldDB" id="A0A445JMD8"/>